<dbReference type="SUPFAM" id="SSF53756">
    <property type="entry name" value="UDP-Glycosyltransferase/glycogen phosphorylase"/>
    <property type="match status" value="1"/>
</dbReference>
<dbReference type="Proteomes" id="UP001429580">
    <property type="component" value="Unassembled WGS sequence"/>
</dbReference>
<protein>
    <recommendedName>
        <fullName evidence="3">Glycosyltransferase</fullName>
    </recommendedName>
</protein>
<keyword evidence="2" id="KW-1185">Reference proteome</keyword>
<dbReference type="Pfam" id="PF13692">
    <property type="entry name" value="Glyco_trans_1_4"/>
    <property type="match status" value="1"/>
</dbReference>
<evidence type="ECO:0000313" key="2">
    <source>
        <dbReference type="Proteomes" id="UP001429580"/>
    </source>
</evidence>
<evidence type="ECO:0000313" key="1">
    <source>
        <dbReference type="EMBL" id="NIJ60305.1"/>
    </source>
</evidence>
<accession>A0ABX0V708</accession>
<evidence type="ECO:0008006" key="3">
    <source>
        <dbReference type="Google" id="ProtNLM"/>
    </source>
</evidence>
<name>A0ABX0V708_9HYPH</name>
<gene>
    <name evidence="1" type="ORF">FHS82_004176</name>
</gene>
<dbReference type="EMBL" id="JAASQI010000021">
    <property type="protein sequence ID" value="NIJ60305.1"/>
    <property type="molecule type" value="Genomic_DNA"/>
</dbReference>
<dbReference type="RefSeq" id="WP_166956608.1">
    <property type="nucleotide sequence ID" value="NZ_JAASQI010000021.1"/>
</dbReference>
<proteinExistence type="predicted"/>
<organism evidence="1 2">
    <name type="scientific">Pseudochelatococcus lubricantis</name>
    <dbReference type="NCBI Taxonomy" id="1538102"/>
    <lineage>
        <taxon>Bacteria</taxon>
        <taxon>Pseudomonadati</taxon>
        <taxon>Pseudomonadota</taxon>
        <taxon>Alphaproteobacteria</taxon>
        <taxon>Hyphomicrobiales</taxon>
        <taxon>Chelatococcaceae</taxon>
        <taxon>Pseudochelatococcus</taxon>
    </lineage>
</organism>
<sequence>MSAALRILVVSPVPSHPTNQGNAARILAFGKELQLRGAVLDYLYYGMEGLTNDQRIAMQDFWHRFFFLRSSPLRRPKYPSCWGIDDWCPDELCDYTKQLIKTYRYDAIIVNYVWMSRVLLGLDIPCKVIDSHDLFSDRHKILEQNNLDPRWFFTSSDEERQGFERADIVIGIQDNEAERIRLMQRSEVVTIGHVIPPSFLLGHRKTEAFFLFGYLGSANPWNVNSVRELDAALTSKAVRAKKNPRARKAALTKKIEEPISWTLAGTICRRDLHLKSAPFKMGLVDALDDFYCNVDCVINPMVGGTGLKIKTVEALSFGNPVIGTNDAFEGLPTTHALHTLARVEDVVDAMADYRSHLSLRPDLLRASRELYFRYMADVSAQYDRLAAELKKARPLARQFKALTTRSSSSEPVRDHTVLANS</sequence>
<comment type="caution">
    <text evidence="1">The sequence shown here is derived from an EMBL/GenBank/DDBJ whole genome shotgun (WGS) entry which is preliminary data.</text>
</comment>
<reference evidence="1 2" key="1">
    <citation type="submission" date="2020-03" db="EMBL/GenBank/DDBJ databases">
        <title>Genomic Encyclopedia of Type Strains, Phase IV (KMG-IV): sequencing the most valuable type-strain genomes for metagenomic binning, comparative biology and taxonomic classification.</title>
        <authorList>
            <person name="Goeker M."/>
        </authorList>
    </citation>
    <scope>NUCLEOTIDE SEQUENCE [LARGE SCALE GENOMIC DNA]</scope>
    <source>
        <strain evidence="1 2">DSM 103870</strain>
    </source>
</reference>